<gene>
    <name evidence="3" type="ORF">GCM10023186_05730</name>
</gene>
<dbReference type="SUPFAM" id="SSF52821">
    <property type="entry name" value="Rhodanese/Cell cycle control phosphatase"/>
    <property type="match status" value="2"/>
</dbReference>
<keyword evidence="1" id="KW-0479">Metal-binding</keyword>
<evidence type="ECO:0000259" key="2">
    <source>
        <dbReference type="PROSITE" id="PS50206"/>
    </source>
</evidence>
<feature type="domain" description="Rhodanese" evidence="2">
    <location>
        <begin position="371"/>
        <end position="453"/>
    </location>
</feature>
<dbReference type="SMART" id="SM00849">
    <property type="entry name" value="Lactamase_B"/>
    <property type="match status" value="1"/>
</dbReference>
<dbReference type="Gene3D" id="3.60.15.10">
    <property type="entry name" value="Ribonuclease Z/Hydroxyacylglutathione hydrolase-like"/>
    <property type="match status" value="1"/>
</dbReference>
<dbReference type="SMART" id="SM00450">
    <property type="entry name" value="RHOD"/>
    <property type="match status" value="2"/>
</dbReference>
<proteinExistence type="predicted"/>
<dbReference type="SUPFAM" id="SSF56281">
    <property type="entry name" value="Metallo-hydrolase/oxidoreductase"/>
    <property type="match status" value="1"/>
</dbReference>
<dbReference type="InterPro" id="IPR001279">
    <property type="entry name" value="Metallo-B-lactamas"/>
</dbReference>
<dbReference type="Proteomes" id="UP001500454">
    <property type="component" value="Unassembled WGS sequence"/>
</dbReference>
<dbReference type="PANTHER" id="PTHR43084">
    <property type="entry name" value="PERSULFIDE DIOXYGENASE ETHE1"/>
    <property type="match status" value="1"/>
</dbReference>
<dbReference type="Pfam" id="PF00753">
    <property type="entry name" value="Lactamase_B"/>
    <property type="match status" value="1"/>
</dbReference>
<dbReference type="CDD" id="cd07724">
    <property type="entry name" value="POD-like_MBL-fold"/>
    <property type="match status" value="1"/>
</dbReference>
<dbReference type="InterPro" id="IPR036873">
    <property type="entry name" value="Rhodanese-like_dom_sf"/>
</dbReference>
<dbReference type="InterPro" id="IPR001307">
    <property type="entry name" value="Thiosulphate_STrfase_CS"/>
</dbReference>
<reference evidence="4" key="1">
    <citation type="journal article" date="2019" name="Int. J. Syst. Evol. Microbiol.">
        <title>The Global Catalogue of Microorganisms (GCM) 10K type strain sequencing project: providing services to taxonomists for standard genome sequencing and annotation.</title>
        <authorList>
            <consortium name="The Broad Institute Genomics Platform"/>
            <consortium name="The Broad Institute Genome Sequencing Center for Infectious Disease"/>
            <person name="Wu L."/>
            <person name="Ma J."/>
        </authorList>
    </citation>
    <scope>NUCLEOTIDE SEQUENCE [LARGE SCALE GENOMIC DNA]</scope>
    <source>
        <strain evidence="4">JCM 17924</strain>
    </source>
</reference>
<keyword evidence="4" id="KW-1185">Reference proteome</keyword>
<dbReference type="InterPro" id="IPR051682">
    <property type="entry name" value="Mito_Persulfide_Diox"/>
</dbReference>
<name>A0ABP8IUP3_9BACT</name>
<sequence>MSPLPSSQPYRIHQFYDKGLAHASYAVLSDRQMVVIDPGRDPQPYYDFADEQDARIVAVIETHPHADFVSSHLEIAQETGATIYVSKLVRALYPHQPFDEGNRISLGSIELHAINTPGHSPDSICILLLDEFANTRAIFTGDTLFVGDVGRPDLREDEAVGGHKREELAGLMYDSTRNKLMPLPGATKVYPAHGPGSLCGKTTSTDLDSTIAKELKTNYALQPMSREEFVRVLLEDQPFVPKYFGRDVQLNKQGAPALEDSIRAIPRLLVGGEPEAGALVIDTRPADEFRQGHLPGAINLMDGGKFETWLGSVVGPQEPFYLVADSQIALDTVIRKAAKIGYETNIKGALLTPNALPATSPAFDVEQVRQRPEQFTIVDIRNRAEAKQLLFDNALLIPLPELRERAHEVPTDKPVLVHCAGGYRSAAGSSILQAALPGATVYDLSEAVMEFQKQAVH</sequence>
<dbReference type="InterPro" id="IPR044528">
    <property type="entry name" value="POD-like_MBL-fold"/>
</dbReference>
<organism evidence="3 4">
    <name type="scientific">Hymenobacter koreensis</name>
    <dbReference type="NCBI Taxonomy" id="1084523"/>
    <lineage>
        <taxon>Bacteria</taxon>
        <taxon>Pseudomonadati</taxon>
        <taxon>Bacteroidota</taxon>
        <taxon>Cytophagia</taxon>
        <taxon>Cytophagales</taxon>
        <taxon>Hymenobacteraceae</taxon>
        <taxon>Hymenobacter</taxon>
    </lineage>
</organism>
<dbReference type="Gene3D" id="3.40.250.10">
    <property type="entry name" value="Rhodanese-like domain"/>
    <property type="match status" value="2"/>
</dbReference>
<dbReference type="PROSITE" id="PS50206">
    <property type="entry name" value="RHODANESE_3"/>
    <property type="match status" value="2"/>
</dbReference>
<dbReference type="RefSeq" id="WP_345221199.1">
    <property type="nucleotide sequence ID" value="NZ_BAABHA010000001.1"/>
</dbReference>
<dbReference type="PANTHER" id="PTHR43084:SF1">
    <property type="entry name" value="PERSULFIDE DIOXYGENASE ETHE1, MITOCHONDRIAL"/>
    <property type="match status" value="1"/>
</dbReference>
<dbReference type="InterPro" id="IPR001763">
    <property type="entry name" value="Rhodanese-like_dom"/>
</dbReference>
<comment type="caution">
    <text evidence="3">The sequence shown here is derived from an EMBL/GenBank/DDBJ whole genome shotgun (WGS) entry which is preliminary data.</text>
</comment>
<dbReference type="EMBL" id="BAABHA010000001">
    <property type="protein sequence ID" value="GAA4374289.1"/>
    <property type="molecule type" value="Genomic_DNA"/>
</dbReference>
<dbReference type="PROSITE" id="PS00380">
    <property type="entry name" value="RHODANESE_1"/>
    <property type="match status" value="1"/>
</dbReference>
<protein>
    <submittedName>
        <fullName evidence="3">MBL fold metallo-hydrolase</fullName>
    </submittedName>
</protein>
<dbReference type="InterPro" id="IPR036866">
    <property type="entry name" value="RibonucZ/Hydroxyglut_hydro"/>
</dbReference>
<accession>A0ABP8IUP3</accession>
<feature type="domain" description="Rhodanese" evidence="2">
    <location>
        <begin position="274"/>
        <end position="323"/>
    </location>
</feature>
<evidence type="ECO:0000313" key="3">
    <source>
        <dbReference type="EMBL" id="GAA4374289.1"/>
    </source>
</evidence>
<dbReference type="Pfam" id="PF00581">
    <property type="entry name" value="Rhodanese"/>
    <property type="match status" value="2"/>
</dbReference>
<evidence type="ECO:0000256" key="1">
    <source>
        <dbReference type="ARBA" id="ARBA00022723"/>
    </source>
</evidence>
<evidence type="ECO:0000313" key="4">
    <source>
        <dbReference type="Proteomes" id="UP001500454"/>
    </source>
</evidence>